<dbReference type="GO" id="GO:0005737">
    <property type="term" value="C:cytoplasm"/>
    <property type="evidence" value="ECO:0007669"/>
    <property type="project" value="UniProtKB-SubCell"/>
</dbReference>
<keyword evidence="2" id="KW-0963">Cytoplasm</keyword>
<evidence type="ECO:0000313" key="11">
    <source>
        <dbReference type="Proteomes" id="UP000460317"/>
    </source>
</evidence>
<sequence>MLSLCHMQTNKKTKLVVKICSILFLGTFLFCACSSRERTETSFLQAESLLEEHPDSALQLLQTLPALQELSHKESARYALLLARATDKCEKSLLPCDSLLNLALNYYDNDEKERAVALLYKGRLEIEINSTKEAIAHLQEALTILKDYPKEIEIKRHTLSSLGNLYFDVNYYDEAFKAYQELYKCCITDKDKSVALNSFSLYYCTQDQKDSAIIIQRKALDYALDSGDSSMIGISEFNLSINYDEFEEPDSALYHARNAIKWFPKGKIPGSYYGHLGSLLYERGENKDSAIYYLNKNLEDTKNIAGRGATLLSLYDIEKDLGNYKAASAYLEEHVEILDSMYSTEQYSELQQLINKYNIKIHIREEQIKEQHRLQLIIALFIFCCLLIILFYQYHINKRKRIQLIYQQNLKQTQYKLSSMQTIIEDNQSIISLLQEEQRNLKQDQANKIDEIQERESTIERLRQEKHELRNWLFTQSDIYKRIIALSKQEVSDKKAMKVLTNAELKKLQKIIFEIYADYISYLQKKYPKLTEEDILYLCLNEAKLQPLTIALCFGYNNTHPINQRKLRIKERMKDEEM</sequence>
<dbReference type="InterPro" id="IPR051476">
    <property type="entry name" value="Bac_ResReg_Asp_Phosphatase"/>
</dbReference>
<dbReference type="InterPro" id="IPR011990">
    <property type="entry name" value="TPR-like_helical_dom_sf"/>
</dbReference>
<protein>
    <submittedName>
        <fullName evidence="8">Uncharacterized protein</fullName>
    </submittedName>
</protein>
<evidence type="ECO:0000256" key="1">
    <source>
        <dbReference type="ARBA" id="ARBA00004496"/>
    </source>
</evidence>
<evidence type="ECO:0000256" key="2">
    <source>
        <dbReference type="ARBA" id="ARBA00022490"/>
    </source>
</evidence>
<keyword evidence="7" id="KW-1133">Transmembrane helix</keyword>
<evidence type="ECO:0000313" key="8">
    <source>
        <dbReference type="EMBL" id="KAB4454890.1"/>
    </source>
</evidence>
<reference evidence="9 10" key="1">
    <citation type="submission" date="2018-08" db="EMBL/GenBank/DDBJ databases">
        <title>A genome reference for cultivated species of the human gut microbiota.</title>
        <authorList>
            <person name="Zou Y."/>
            <person name="Xue W."/>
            <person name="Luo G."/>
        </authorList>
    </citation>
    <scope>NUCLEOTIDE SEQUENCE [LARGE SCALE GENOMIC DNA]</scope>
    <source>
        <strain evidence="9 10">AM30-26</strain>
    </source>
</reference>
<dbReference type="PANTHER" id="PTHR46630">
    <property type="entry name" value="TETRATRICOPEPTIDE REPEAT PROTEIN 29"/>
    <property type="match status" value="1"/>
</dbReference>
<evidence type="ECO:0000313" key="9">
    <source>
        <dbReference type="EMBL" id="RHD88798.1"/>
    </source>
</evidence>
<dbReference type="PANTHER" id="PTHR46630:SF1">
    <property type="entry name" value="TETRATRICOPEPTIDE REPEAT PROTEIN 29"/>
    <property type="match status" value="1"/>
</dbReference>
<accession>A0A0N7IAK2</accession>
<comment type="caution">
    <text evidence="8">The sequence shown here is derived from an EMBL/GenBank/DDBJ whole genome shotgun (WGS) entry which is preliminary data.</text>
</comment>
<dbReference type="RefSeq" id="WP_062695521.1">
    <property type="nucleotide sequence ID" value="NZ_CABJDH010000004.1"/>
</dbReference>
<dbReference type="AlphaFoldDB" id="A0A0N7IAK2"/>
<dbReference type="SUPFAM" id="SSF48452">
    <property type="entry name" value="TPR-like"/>
    <property type="match status" value="1"/>
</dbReference>
<evidence type="ECO:0000256" key="3">
    <source>
        <dbReference type="ARBA" id="ARBA00022737"/>
    </source>
</evidence>
<feature type="transmembrane region" description="Helical" evidence="7">
    <location>
        <begin position="374"/>
        <end position="392"/>
    </location>
</feature>
<dbReference type="Proteomes" id="UP000460317">
    <property type="component" value="Unassembled WGS sequence"/>
</dbReference>
<name>A0A0N7IAK2_BACT4</name>
<feature type="coiled-coil region" evidence="6">
    <location>
        <begin position="434"/>
        <end position="465"/>
    </location>
</feature>
<dbReference type="KEGG" id="btho:Btheta7330_03591"/>
<evidence type="ECO:0000313" key="10">
    <source>
        <dbReference type="Proteomes" id="UP000284785"/>
    </source>
</evidence>
<evidence type="ECO:0000256" key="5">
    <source>
        <dbReference type="ARBA" id="ARBA00038253"/>
    </source>
</evidence>
<dbReference type="EMBL" id="QSJP01000006">
    <property type="protein sequence ID" value="RHD88798.1"/>
    <property type="molecule type" value="Genomic_DNA"/>
</dbReference>
<comment type="similarity">
    <text evidence="5">Belongs to the Rap family.</text>
</comment>
<proteinExistence type="inferred from homology"/>
<evidence type="ECO:0000256" key="6">
    <source>
        <dbReference type="SAM" id="Coils"/>
    </source>
</evidence>
<evidence type="ECO:0000256" key="7">
    <source>
        <dbReference type="SAM" id="Phobius"/>
    </source>
</evidence>
<evidence type="ECO:0000256" key="4">
    <source>
        <dbReference type="ARBA" id="ARBA00022803"/>
    </source>
</evidence>
<dbReference type="EMBL" id="WCSB01000002">
    <property type="protein sequence ID" value="KAB4454890.1"/>
    <property type="molecule type" value="Genomic_DNA"/>
</dbReference>
<keyword evidence="7" id="KW-0472">Membrane</keyword>
<keyword evidence="6" id="KW-0175">Coiled coil</keyword>
<keyword evidence="7" id="KW-0812">Transmembrane</keyword>
<organism evidence="8 11">
    <name type="scientific">Bacteroides thetaiotaomicron</name>
    <dbReference type="NCBI Taxonomy" id="818"/>
    <lineage>
        <taxon>Bacteria</taxon>
        <taxon>Pseudomonadati</taxon>
        <taxon>Bacteroidota</taxon>
        <taxon>Bacteroidia</taxon>
        <taxon>Bacteroidales</taxon>
        <taxon>Bacteroidaceae</taxon>
        <taxon>Bacteroides</taxon>
    </lineage>
</organism>
<keyword evidence="4" id="KW-0802">TPR repeat</keyword>
<dbReference type="Proteomes" id="UP000284785">
    <property type="component" value="Unassembled WGS sequence"/>
</dbReference>
<reference evidence="8 11" key="2">
    <citation type="journal article" date="2019" name="Nat. Med.">
        <title>A library of human gut bacterial isolates paired with longitudinal multiomics data enables mechanistic microbiome research.</title>
        <authorList>
            <person name="Poyet M."/>
            <person name="Groussin M."/>
            <person name="Gibbons S.M."/>
            <person name="Avila-Pacheco J."/>
            <person name="Jiang X."/>
            <person name="Kearney S.M."/>
            <person name="Perrotta A.R."/>
            <person name="Berdy B."/>
            <person name="Zhao S."/>
            <person name="Lieberman T.D."/>
            <person name="Swanson P.K."/>
            <person name="Smith M."/>
            <person name="Roesemann S."/>
            <person name="Alexander J.E."/>
            <person name="Rich S.A."/>
            <person name="Livny J."/>
            <person name="Vlamakis H."/>
            <person name="Clish C."/>
            <person name="Bullock K."/>
            <person name="Deik A."/>
            <person name="Scott J."/>
            <person name="Pierce K.A."/>
            <person name="Xavier R.J."/>
            <person name="Alm E.J."/>
        </authorList>
    </citation>
    <scope>NUCLEOTIDE SEQUENCE [LARGE SCALE GENOMIC DNA]</scope>
    <source>
        <strain evidence="8 11">BIOML-A165</strain>
    </source>
</reference>
<dbReference type="Gene3D" id="1.25.40.10">
    <property type="entry name" value="Tetratricopeptide repeat domain"/>
    <property type="match status" value="2"/>
</dbReference>
<comment type="subcellular location">
    <subcellularLocation>
        <location evidence="1">Cytoplasm</location>
    </subcellularLocation>
</comment>
<gene>
    <name evidence="9" type="ORF">DW780_08595</name>
    <name evidence="8" type="ORF">GAN93_04325</name>
</gene>
<keyword evidence="3" id="KW-0677">Repeat</keyword>